<dbReference type="GO" id="GO:0005886">
    <property type="term" value="C:plasma membrane"/>
    <property type="evidence" value="ECO:0007669"/>
    <property type="project" value="TreeGrafter"/>
</dbReference>
<comment type="subcellular location">
    <subcellularLocation>
        <location evidence="1">Membrane</location>
    </subcellularLocation>
</comment>
<dbReference type="InterPro" id="IPR044839">
    <property type="entry name" value="NDR1-like"/>
</dbReference>
<dbReference type="EMBL" id="BAABME010000576">
    <property type="protein sequence ID" value="GAA0143912.1"/>
    <property type="molecule type" value="Genomic_DNA"/>
</dbReference>
<feature type="transmembrane region" description="Helical" evidence="3">
    <location>
        <begin position="28"/>
        <end position="52"/>
    </location>
</feature>
<organism evidence="4 5">
    <name type="scientific">Lithospermum erythrorhizon</name>
    <name type="common">Purple gromwell</name>
    <name type="synonym">Lithospermum officinale var. erythrorhizon</name>
    <dbReference type="NCBI Taxonomy" id="34254"/>
    <lineage>
        <taxon>Eukaryota</taxon>
        <taxon>Viridiplantae</taxon>
        <taxon>Streptophyta</taxon>
        <taxon>Embryophyta</taxon>
        <taxon>Tracheophyta</taxon>
        <taxon>Spermatophyta</taxon>
        <taxon>Magnoliopsida</taxon>
        <taxon>eudicotyledons</taxon>
        <taxon>Gunneridae</taxon>
        <taxon>Pentapetalae</taxon>
        <taxon>asterids</taxon>
        <taxon>lamiids</taxon>
        <taxon>Boraginales</taxon>
        <taxon>Boraginaceae</taxon>
        <taxon>Boraginoideae</taxon>
        <taxon>Lithospermeae</taxon>
        <taxon>Lithospermum</taxon>
    </lineage>
</organism>
<evidence type="ECO:0000313" key="4">
    <source>
        <dbReference type="EMBL" id="GAA0143912.1"/>
    </source>
</evidence>
<keyword evidence="5" id="KW-1185">Reference proteome</keyword>
<evidence type="ECO:0000313" key="5">
    <source>
        <dbReference type="Proteomes" id="UP001454036"/>
    </source>
</evidence>
<dbReference type="PANTHER" id="PTHR31234">
    <property type="entry name" value="LATE EMBRYOGENESIS ABUNDANT (LEA) HYDROXYPROLINE-RICH GLYCOPROTEIN FAMILY"/>
    <property type="match status" value="1"/>
</dbReference>
<keyword evidence="3" id="KW-0812">Transmembrane</keyword>
<evidence type="ECO:0008006" key="6">
    <source>
        <dbReference type="Google" id="ProtNLM"/>
    </source>
</evidence>
<dbReference type="PANTHER" id="PTHR31234:SF54">
    <property type="entry name" value="LATE EMBRYOGENESIS ABUNDANT PROTEIN LEA-2 SUBGROUP DOMAIN-CONTAINING PROTEIN"/>
    <property type="match status" value="1"/>
</dbReference>
<sequence>MENPTPHSNLVSLQVTSYLPHVFKKSCFFLFIICLIIIFLVGLVVVITMFVLKPKTPYFSVQTIKIESYKLNLTSSMNLFVSSYISLTLDASNPNKVGINYIPSRFYLLQNGLVSGIIRVEKFMQPPQSENVTMQVEMVIDSVNISQITNSDSQMRLLGDIIAQLQVFHVTLPKVKIAMDCDIKIDHNHLTLTNKMYNILALKDHMMSKDSASNMLSKRCSFAVYM</sequence>
<dbReference type="GO" id="GO:0098542">
    <property type="term" value="P:defense response to other organism"/>
    <property type="evidence" value="ECO:0007669"/>
    <property type="project" value="InterPro"/>
</dbReference>
<accession>A0AAV3NYJ1</accession>
<protein>
    <recommendedName>
        <fullName evidence="6">Late embryogenesis abundant protein LEA-2 subgroup domain-containing protein</fullName>
    </recommendedName>
</protein>
<proteinExistence type="predicted"/>
<gene>
    <name evidence="4" type="ORF">LIER_04485</name>
</gene>
<reference evidence="4 5" key="1">
    <citation type="submission" date="2024-01" db="EMBL/GenBank/DDBJ databases">
        <title>The complete chloroplast genome sequence of Lithospermum erythrorhizon: insights into the phylogenetic relationship among Boraginaceae species and the maternal lineages of purple gromwells.</title>
        <authorList>
            <person name="Okada T."/>
            <person name="Watanabe K."/>
        </authorList>
    </citation>
    <scope>NUCLEOTIDE SEQUENCE [LARGE SCALE GENOMIC DNA]</scope>
</reference>
<comment type="caution">
    <text evidence="4">The sequence shown here is derived from an EMBL/GenBank/DDBJ whole genome shotgun (WGS) entry which is preliminary data.</text>
</comment>
<keyword evidence="3" id="KW-1133">Transmembrane helix</keyword>
<evidence type="ECO:0000256" key="2">
    <source>
        <dbReference type="ARBA" id="ARBA00023136"/>
    </source>
</evidence>
<dbReference type="AlphaFoldDB" id="A0AAV3NYJ1"/>
<dbReference type="Proteomes" id="UP001454036">
    <property type="component" value="Unassembled WGS sequence"/>
</dbReference>
<evidence type="ECO:0000256" key="3">
    <source>
        <dbReference type="SAM" id="Phobius"/>
    </source>
</evidence>
<keyword evidence="2 3" id="KW-0472">Membrane</keyword>
<name>A0AAV3NYJ1_LITER</name>
<evidence type="ECO:0000256" key="1">
    <source>
        <dbReference type="ARBA" id="ARBA00004370"/>
    </source>
</evidence>